<dbReference type="PANTHER" id="PTHR14189:SF0">
    <property type="entry name" value="PROTEIN PHOSPHATASE METHYLESTERASE 1"/>
    <property type="match status" value="1"/>
</dbReference>
<dbReference type="EMBL" id="JAHBMH010000024">
    <property type="protein sequence ID" value="KAK1938681.1"/>
    <property type="molecule type" value="Genomic_DNA"/>
</dbReference>
<evidence type="ECO:0000313" key="8">
    <source>
        <dbReference type="Proteomes" id="UP001195914"/>
    </source>
</evidence>
<dbReference type="AlphaFoldDB" id="A0AAD9GHR1"/>
<name>A0AAD9GHR1_BABDI</name>
<comment type="similarity">
    <text evidence="1">Belongs to the AB hydrolase superfamily.</text>
</comment>
<organism evidence="7 8">
    <name type="scientific">Babesia divergens</name>
    <dbReference type="NCBI Taxonomy" id="32595"/>
    <lineage>
        <taxon>Eukaryota</taxon>
        <taxon>Sar</taxon>
        <taxon>Alveolata</taxon>
        <taxon>Apicomplexa</taxon>
        <taxon>Aconoidasida</taxon>
        <taxon>Piroplasmida</taxon>
        <taxon>Babesiidae</taxon>
        <taxon>Babesia</taxon>
    </lineage>
</organism>
<dbReference type="Pfam" id="PF12697">
    <property type="entry name" value="Abhydrolase_6"/>
    <property type="match status" value="1"/>
</dbReference>
<evidence type="ECO:0000256" key="4">
    <source>
        <dbReference type="ARBA" id="ARBA00022801"/>
    </source>
</evidence>
<comment type="caution">
    <text evidence="7">The sequence shown here is derived from an EMBL/GenBank/DDBJ whole genome shotgun (WGS) entry which is preliminary data.</text>
</comment>
<keyword evidence="3" id="KW-0719">Serine esterase</keyword>
<keyword evidence="4" id="KW-0378">Hydrolase</keyword>
<dbReference type="Proteomes" id="UP001195914">
    <property type="component" value="Unassembled WGS sequence"/>
</dbReference>
<keyword evidence="8" id="KW-1185">Reference proteome</keyword>
<dbReference type="InterPro" id="IPR016812">
    <property type="entry name" value="PPase_methylesterase_euk"/>
</dbReference>
<reference evidence="7" key="2">
    <citation type="submission" date="2021-05" db="EMBL/GenBank/DDBJ databases">
        <authorList>
            <person name="Pain A."/>
        </authorList>
    </citation>
    <scope>NUCLEOTIDE SEQUENCE</scope>
    <source>
        <strain evidence="7">1802A</strain>
    </source>
</reference>
<comment type="catalytic activity">
    <reaction evidence="5">
        <text>[phosphatase 2A protein]-C-terminal L-leucine methyl ester + H2O = [phosphatase 2A protein]-C-terminal L-leucine + methanol + H(+)</text>
        <dbReference type="Rhea" id="RHEA:48548"/>
        <dbReference type="Rhea" id="RHEA-COMP:12134"/>
        <dbReference type="Rhea" id="RHEA-COMP:12135"/>
        <dbReference type="ChEBI" id="CHEBI:15377"/>
        <dbReference type="ChEBI" id="CHEBI:15378"/>
        <dbReference type="ChEBI" id="CHEBI:17790"/>
        <dbReference type="ChEBI" id="CHEBI:90516"/>
        <dbReference type="ChEBI" id="CHEBI:90517"/>
        <dbReference type="EC" id="3.1.1.89"/>
    </reaction>
</comment>
<accession>A0AAD9GHR1</accession>
<sequence length="246" mass="27228">MDKSLLVAAVDLRGHGYSFNSCEHPCDLDVKLLVNDLVVVVELLLKELREGGFRNPRLVLLGHSIGAALCIKVASRIHASGLLATIVIDFIEDKVSQDGFKHTREAVEKIPQSFNNMEDALTWAVSSGHVLTYAAARVSLPSALAEDSNTLKWKCHPMDVKQYWEGWVKGTTREFLSLKCMKVLIVRDSNTLGKDLTTAHMQGAFQLKPLPGNTHLIHEDSPNEVANIVLGVVERDIKVRKLLNSI</sequence>
<dbReference type="PANTHER" id="PTHR14189">
    <property type="entry name" value="PROTEIN PHOSPHATASE METHYLESTERASE-1 RELATED"/>
    <property type="match status" value="1"/>
</dbReference>
<dbReference type="InterPro" id="IPR000073">
    <property type="entry name" value="AB_hydrolase_1"/>
</dbReference>
<feature type="domain" description="AB hydrolase-1" evidence="6">
    <location>
        <begin position="8"/>
        <end position="227"/>
    </location>
</feature>
<dbReference type="InterPro" id="IPR029058">
    <property type="entry name" value="AB_hydrolase_fold"/>
</dbReference>
<dbReference type="Gene3D" id="3.40.50.1820">
    <property type="entry name" value="alpha/beta hydrolase"/>
    <property type="match status" value="1"/>
</dbReference>
<reference evidence="7" key="1">
    <citation type="journal article" date="2014" name="Nucleic Acids Res.">
        <title>The evolutionary dynamics of variant antigen genes in Babesia reveal a history of genomic innovation underlying host-parasite interaction.</title>
        <authorList>
            <person name="Jackson A.P."/>
            <person name="Otto T.D."/>
            <person name="Darby A."/>
            <person name="Ramaprasad A."/>
            <person name="Xia D."/>
            <person name="Echaide I.E."/>
            <person name="Farber M."/>
            <person name="Gahlot S."/>
            <person name="Gamble J."/>
            <person name="Gupta D."/>
            <person name="Gupta Y."/>
            <person name="Jackson L."/>
            <person name="Malandrin L."/>
            <person name="Malas T.B."/>
            <person name="Moussa E."/>
            <person name="Nair M."/>
            <person name="Reid A.J."/>
            <person name="Sanders M."/>
            <person name="Sharma J."/>
            <person name="Tracey A."/>
            <person name="Quail M.A."/>
            <person name="Weir W."/>
            <person name="Wastling J.M."/>
            <person name="Hall N."/>
            <person name="Willadsen P."/>
            <person name="Lingelbach K."/>
            <person name="Shiels B."/>
            <person name="Tait A."/>
            <person name="Berriman M."/>
            <person name="Allred D.R."/>
            <person name="Pain A."/>
        </authorList>
    </citation>
    <scope>NUCLEOTIDE SEQUENCE</scope>
    <source>
        <strain evidence="7">1802A</strain>
    </source>
</reference>
<protein>
    <recommendedName>
        <fullName evidence="2">protein phosphatase methylesterase-1</fullName>
        <ecNumber evidence="2">3.1.1.89</ecNumber>
    </recommendedName>
</protein>
<gene>
    <name evidence="7" type="ORF">X943_003392</name>
</gene>
<proteinExistence type="inferred from homology"/>
<evidence type="ECO:0000256" key="1">
    <source>
        <dbReference type="ARBA" id="ARBA00008645"/>
    </source>
</evidence>
<evidence type="ECO:0000256" key="3">
    <source>
        <dbReference type="ARBA" id="ARBA00022487"/>
    </source>
</evidence>
<evidence type="ECO:0000256" key="5">
    <source>
        <dbReference type="ARBA" id="ARBA00049203"/>
    </source>
</evidence>
<evidence type="ECO:0000313" key="7">
    <source>
        <dbReference type="EMBL" id="KAK1938681.1"/>
    </source>
</evidence>
<evidence type="ECO:0000259" key="6">
    <source>
        <dbReference type="Pfam" id="PF12697"/>
    </source>
</evidence>
<dbReference type="GO" id="GO:0051723">
    <property type="term" value="F:protein methylesterase activity"/>
    <property type="evidence" value="ECO:0007669"/>
    <property type="project" value="UniProtKB-EC"/>
</dbReference>
<dbReference type="EC" id="3.1.1.89" evidence="2"/>
<evidence type="ECO:0000256" key="2">
    <source>
        <dbReference type="ARBA" id="ARBA00013111"/>
    </source>
</evidence>
<dbReference type="SUPFAM" id="SSF53474">
    <property type="entry name" value="alpha/beta-Hydrolases"/>
    <property type="match status" value="1"/>
</dbReference>